<dbReference type="InterPro" id="IPR008593">
    <property type="entry name" value="Dam_MeTrfase"/>
</dbReference>
<keyword evidence="1" id="KW-0489">Methyltransferase</keyword>
<accession>A0A654L1E6</accession>
<dbReference type="GO" id="GO:0009307">
    <property type="term" value="P:DNA restriction-modification system"/>
    <property type="evidence" value="ECO:0007669"/>
    <property type="project" value="InterPro"/>
</dbReference>
<keyword evidence="1" id="KW-0808">Transferase</keyword>
<dbReference type="RefSeq" id="WP_001094953.1">
    <property type="nucleotide sequence ID" value="NC_017171.2"/>
</dbReference>
<dbReference type="GO" id="GO:0032259">
    <property type="term" value="P:methylation"/>
    <property type="evidence" value="ECO:0007669"/>
    <property type="project" value="UniProtKB-KW"/>
</dbReference>
<reference evidence="1 2" key="1">
    <citation type="journal article" date="2011" name="Antimicrob. Agents Chemother.">
        <title>Genomic analysis of the multidrug-resistant Acinetobacter baumannii strain MDR-ZJ06 widely spread in China.</title>
        <authorList>
            <person name="Zhou H."/>
            <person name="Zhang T."/>
            <person name="Yu D."/>
            <person name="Pi B."/>
            <person name="Yang Q."/>
            <person name="Zhou J."/>
            <person name="Hu S."/>
            <person name="Yu Y."/>
        </authorList>
    </citation>
    <scope>NUCLEOTIDE SEQUENCE [LARGE SCALE GENOMIC DNA]</scope>
    <source>
        <strain evidence="1 2">MDR-ZJ06</strain>
    </source>
</reference>
<protein>
    <submittedName>
        <fullName evidence="1">Adenine methyltransferase</fullName>
    </submittedName>
</protein>
<dbReference type="KEGG" id="abz:ABZJ_02645"/>
<dbReference type="AlphaFoldDB" id="A0A654L1E6"/>
<dbReference type="GO" id="GO:0003677">
    <property type="term" value="F:DNA binding"/>
    <property type="evidence" value="ECO:0007669"/>
    <property type="project" value="InterPro"/>
</dbReference>
<gene>
    <name evidence="1" type="ORF">ABZJ_02645</name>
</gene>
<sequence length="166" mass="18942">MNTMAQSKLFGLAENRTDVWSTPQDFFEKLDRVFNFDLDVCALPENAKCERYFTPEIDGLKQEWSGTCWMNPPYGKEIIDWVAKAAETASKGHTVVALVPVRTDARWFQDYCLGREIHFIRGRLKFGGSSSNAPFGCCVVVFRPSLKDVQWIVTETDFRKAESKEG</sequence>
<name>A0A654L1E6_ACIBM</name>
<evidence type="ECO:0000313" key="1">
    <source>
        <dbReference type="EMBL" id="AEP07105.1"/>
    </source>
</evidence>
<proteinExistence type="predicted"/>
<organism evidence="1 2">
    <name type="scientific">Acinetobacter baumannii (strain MDR-ZJ06)</name>
    <dbReference type="NCBI Taxonomy" id="497978"/>
    <lineage>
        <taxon>Bacteria</taxon>
        <taxon>Pseudomonadati</taxon>
        <taxon>Pseudomonadota</taxon>
        <taxon>Gammaproteobacteria</taxon>
        <taxon>Moraxellales</taxon>
        <taxon>Moraxellaceae</taxon>
        <taxon>Acinetobacter</taxon>
        <taxon>Acinetobacter calcoaceticus/baumannii complex</taxon>
    </lineage>
</organism>
<dbReference type="Proteomes" id="UP000009290">
    <property type="component" value="Chromosome"/>
</dbReference>
<dbReference type="REBASE" id="40267">
    <property type="entry name" value="M.AbaZJORF2645P"/>
</dbReference>
<dbReference type="Pfam" id="PF05869">
    <property type="entry name" value="Dam"/>
    <property type="match status" value="1"/>
</dbReference>
<evidence type="ECO:0000313" key="2">
    <source>
        <dbReference type="Proteomes" id="UP000009290"/>
    </source>
</evidence>
<dbReference type="GO" id="GO:0009007">
    <property type="term" value="F:site-specific DNA-methyltransferase (adenine-specific) activity"/>
    <property type="evidence" value="ECO:0007669"/>
    <property type="project" value="InterPro"/>
</dbReference>
<dbReference type="EMBL" id="CP001937">
    <property type="protein sequence ID" value="AEP07105.1"/>
    <property type="molecule type" value="Genomic_DNA"/>
</dbReference>